<proteinExistence type="predicted"/>
<dbReference type="AlphaFoldDB" id="A0A101TCA3"/>
<name>A0A101TCA3_9ACTN</name>
<feature type="region of interest" description="Disordered" evidence="1">
    <location>
        <begin position="174"/>
        <end position="217"/>
    </location>
</feature>
<dbReference type="Proteomes" id="UP000053024">
    <property type="component" value="Unassembled WGS sequence"/>
</dbReference>
<dbReference type="EMBL" id="LMWX01000003">
    <property type="protein sequence ID" value="KUN89778.1"/>
    <property type="molecule type" value="Genomic_DNA"/>
</dbReference>
<sequence>MVSQSHVHSRTFSGSLPRTVPQAPHSLELGNHRSITTSSRPYQAHLYSSMERSSVHDASLIARASEWFFSRLRTVRSSITTIWFSRTRRVDSLCRKSRRRSAIRAWTLATRRRAFSRFAEPFAFRGSSRCARARRARSRRSCFGLATFSPVDRVTREVTPASMPTAAVVAGAGAMLSSHSRDTNQRPAASRDTVTVVGSAPSGSGRVPGAQGQWLAG</sequence>
<protein>
    <submittedName>
        <fullName evidence="2">Uncharacterized protein</fullName>
    </submittedName>
</protein>
<evidence type="ECO:0000313" key="2">
    <source>
        <dbReference type="EMBL" id="KUN89778.1"/>
    </source>
</evidence>
<comment type="caution">
    <text evidence="2">The sequence shown here is derived from an EMBL/GenBank/DDBJ whole genome shotgun (WGS) entry which is preliminary data.</text>
</comment>
<feature type="compositionally biased region" description="Polar residues" evidence="1">
    <location>
        <begin position="1"/>
        <end position="16"/>
    </location>
</feature>
<keyword evidence="3" id="KW-1185">Reference proteome</keyword>
<evidence type="ECO:0000256" key="1">
    <source>
        <dbReference type="SAM" id="MobiDB-lite"/>
    </source>
</evidence>
<accession>A0A101TCA3</accession>
<gene>
    <name evidence="2" type="ORF">AQJ66_01500</name>
</gene>
<feature type="region of interest" description="Disordered" evidence="1">
    <location>
        <begin position="1"/>
        <end position="34"/>
    </location>
</feature>
<organism evidence="2 3">
    <name type="scientific">Streptomyces bungoensis</name>
    <dbReference type="NCBI Taxonomy" id="285568"/>
    <lineage>
        <taxon>Bacteria</taxon>
        <taxon>Bacillati</taxon>
        <taxon>Actinomycetota</taxon>
        <taxon>Actinomycetes</taxon>
        <taxon>Kitasatosporales</taxon>
        <taxon>Streptomycetaceae</taxon>
        <taxon>Streptomyces</taxon>
    </lineage>
</organism>
<evidence type="ECO:0000313" key="3">
    <source>
        <dbReference type="Proteomes" id="UP000053024"/>
    </source>
</evidence>
<reference evidence="2 3" key="1">
    <citation type="submission" date="2015-10" db="EMBL/GenBank/DDBJ databases">
        <title>Draft genome sequence of Streptomyces bungoensis DSM 41781, type strain for the species Streptomyces bungoensis.</title>
        <authorList>
            <person name="Ruckert C."/>
            <person name="Winkler A."/>
            <person name="Kalinowski J."/>
            <person name="Kampfer P."/>
            <person name="Glaeser S."/>
        </authorList>
    </citation>
    <scope>NUCLEOTIDE SEQUENCE [LARGE SCALE GENOMIC DNA]</scope>
    <source>
        <strain evidence="2 3">DSM 41781</strain>
    </source>
</reference>